<feature type="chain" id="PRO_5011260634" evidence="1">
    <location>
        <begin position="21"/>
        <end position="89"/>
    </location>
</feature>
<dbReference type="EMBL" id="NIPV01000009">
    <property type="protein sequence ID" value="OWJ78687.1"/>
    <property type="molecule type" value="Genomic_DNA"/>
</dbReference>
<reference evidence="4 5" key="1">
    <citation type="submission" date="2016-11" db="EMBL/GenBank/DDBJ databases">
        <title>Comparison of Traditional DNA-DNA Hybridization with In Silico Genomic Analysis.</title>
        <authorList>
            <person name="Nicholson A.C."/>
            <person name="Sammons S."/>
            <person name="Humrighouse B.W."/>
            <person name="Graziano J."/>
            <person name="Lasker B."/>
            <person name="Whitney A.M."/>
            <person name="Mcquiston J.R."/>
        </authorList>
    </citation>
    <scope>NUCLEOTIDE SEQUENCE [LARGE SCALE GENOMIC DNA]</scope>
    <source>
        <strain evidence="2 5">H1892</strain>
        <strain evidence="3 4">H2381</strain>
    </source>
</reference>
<sequence>MFAKSILAVALLGLAAPVMAQGVNPGKAQLAQQLGVNPTEFSVNELVQLDNAKRHNDHERVDLILNHDAMVTRGANTPTALIVPDYADD</sequence>
<dbReference type="EMBL" id="NIPX01000010">
    <property type="protein sequence ID" value="OWJ84070.1"/>
    <property type="molecule type" value="Genomic_DNA"/>
</dbReference>
<keyword evidence="5" id="KW-1185">Reference proteome</keyword>
<name>A0A212ARC5_9RHOB</name>
<keyword evidence="1" id="KW-0732">Signal</keyword>
<accession>A0A212ARC5</accession>
<dbReference type="Proteomes" id="UP000196640">
    <property type="component" value="Unassembled WGS sequence"/>
</dbReference>
<dbReference type="RefSeq" id="WP_035746128.1">
    <property type="nucleotide sequence ID" value="NZ_CALUEG010000012.1"/>
</dbReference>
<evidence type="ECO:0000256" key="1">
    <source>
        <dbReference type="SAM" id="SignalP"/>
    </source>
</evidence>
<protein>
    <submittedName>
        <fullName evidence="3">Uncharacterized protein</fullName>
    </submittedName>
</protein>
<feature type="signal peptide" evidence="1">
    <location>
        <begin position="1"/>
        <end position="20"/>
    </location>
</feature>
<dbReference type="Proteomes" id="UP000214673">
    <property type="component" value="Unassembled WGS sequence"/>
</dbReference>
<comment type="caution">
    <text evidence="3">The sequence shown here is derived from an EMBL/GenBank/DDBJ whole genome shotgun (WGS) entry which is preliminary data.</text>
</comment>
<evidence type="ECO:0000313" key="2">
    <source>
        <dbReference type="EMBL" id="OWJ78687.1"/>
    </source>
</evidence>
<dbReference type="OrthoDB" id="7875143at2"/>
<evidence type="ECO:0000313" key="3">
    <source>
        <dbReference type="EMBL" id="OWJ84070.1"/>
    </source>
</evidence>
<organism evidence="3 4">
    <name type="scientific">Haematobacter missouriensis</name>
    <dbReference type="NCBI Taxonomy" id="366616"/>
    <lineage>
        <taxon>Bacteria</taxon>
        <taxon>Pseudomonadati</taxon>
        <taxon>Pseudomonadota</taxon>
        <taxon>Alphaproteobacteria</taxon>
        <taxon>Rhodobacterales</taxon>
        <taxon>Paracoccaceae</taxon>
        <taxon>Haematobacter</taxon>
    </lineage>
</organism>
<proteinExistence type="predicted"/>
<evidence type="ECO:0000313" key="5">
    <source>
        <dbReference type="Proteomes" id="UP000214673"/>
    </source>
</evidence>
<gene>
    <name evidence="3" type="ORF">CDV52_09275</name>
    <name evidence="2" type="ORF">CDV53_02615</name>
</gene>
<evidence type="ECO:0000313" key="4">
    <source>
        <dbReference type="Proteomes" id="UP000196640"/>
    </source>
</evidence>
<dbReference type="AlphaFoldDB" id="A0A212ARC5"/>